<comment type="caution">
    <text evidence="1">The sequence shown here is derived from an EMBL/GenBank/DDBJ whole genome shotgun (WGS) entry which is preliminary data.</text>
</comment>
<evidence type="ECO:0000313" key="2">
    <source>
        <dbReference type="Proteomes" id="UP001281147"/>
    </source>
</evidence>
<protein>
    <submittedName>
        <fullName evidence="1">Uncharacterized protein</fullName>
    </submittedName>
</protein>
<evidence type="ECO:0000313" key="1">
    <source>
        <dbReference type="EMBL" id="KAK3701613.1"/>
    </source>
</evidence>
<name>A0ACC3MQV2_9PEZI</name>
<accession>A0ACC3MQV2</accession>
<keyword evidence="2" id="KW-1185">Reference proteome</keyword>
<organism evidence="1 2">
    <name type="scientific">Vermiconidia calcicola</name>
    <dbReference type="NCBI Taxonomy" id="1690605"/>
    <lineage>
        <taxon>Eukaryota</taxon>
        <taxon>Fungi</taxon>
        <taxon>Dikarya</taxon>
        <taxon>Ascomycota</taxon>
        <taxon>Pezizomycotina</taxon>
        <taxon>Dothideomycetes</taxon>
        <taxon>Dothideomycetidae</taxon>
        <taxon>Mycosphaerellales</taxon>
        <taxon>Extremaceae</taxon>
        <taxon>Vermiconidia</taxon>
    </lineage>
</organism>
<reference evidence="1" key="1">
    <citation type="submission" date="2023-07" db="EMBL/GenBank/DDBJ databases">
        <title>Black Yeasts Isolated from many extreme environments.</title>
        <authorList>
            <person name="Coleine C."/>
            <person name="Stajich J.E."/>
            <person name="Selbmann L."/>
        </authorList>
    </citation>
    <scope>NUCLEOTIDE SEQUENCE</scope>
    <source>
        <strain evidence="1">CCFEE 5714</strain>
    </source>
</reference>
<gene>
    <name evidence="1" type="ORF">LTR37_015364</name>
</gene>
<proteinExistence type="predicted"/>
<sequence length="803" mass="85747">MSQQPQVMAAMGGPVGGGGTVAPQMNAGTPSSSANTMSQEHMLSKLNTAIYDYLLRHQLYDVAKQFNKHMTHSIEYRDPKQSPNQRGGQQANGVDDTMEIDNNDKGLLEKPDDLPLPKNLGGDGPFLQDWWCQFWEMFQAHRSKRPTAAPQNTQMMYLNAQRQAQQARMGLMTGVNQPQPGRQGYNPMMQMNGMQPNDLKRAAMQNQRNMTPQQVQMMNAKAAQQNGQMMQGNQMERQGSQLDNMSGARSSPGSGDAPSPKRQRVEGGMQQMNPGRPGQPGQMQQGNQVGPLSDNSPPSEPALEHARDLLRRKGIDPNNMAQQHLYNLAQQPTNMQTQSVEVYSQSIQQHMQAAMNNVNKTNSNVNKGIPPNMGPGGQGSPMAQQGMDGATGEFYAAANGGGRIPMQGQAAAAAAAAGQNTSNGNHALQDYQMQLMLLEQQNKKRLLMARQEQDSMAHPAGVGPNGNFAAAMSPQGSQRGGDPSPNPNDMGRGKSLLSGHTGVSPKADVRRGSPTPGNMMDPNGIPPQMRGQMMMGQNGQMNRPPSSHPMPNMTPEQQQMMMRQQAMQMPNGQFPPGQQPGPGQMMPGQQPGQPGQGQQIGTPRQPNTNMPPPPAPQANAGGTQPSSPSQQPAPPTPSTQNKAKPGGKKETGKKGAAAKKGAANATPASESEHPPTPTPQTPITPMNPKSFSQNQPQQMPNGQSAAAAAQVNAQANNQQQGQQQNANGQQQPDPSGGMEPFGQIGEPDQFSGMNMDFSLSDSGDVLDNFDFDSFLNQDGDGGLGFDANFAFGDPIGSGIEGAN</sequence>
<dbReference type="EMBL" id="JAUTXU010000171">
    <property type="protein sequence ID" value="KAK3701613.1"/>
    <property type="molecule type" value="Genomic_DNA"/>
</dbReference>
<dbReference type="Proteomes" id="UP001281147">
    <property type="component" value="Unassembled WGS sequence"/>
</dbReference>